<dbReference type="AlphaFoldDB" id="A0A3E0HCA3"/>
<evidence type="ECO:0000313" key="3">
    <source>
        <dbReference type="Proteomes" id="UP000256269"/>
    </source>
</evidence>
<sequence length="413" mass="44978">MKDVLDGLSDIDAANVVRCARVLLRRPLLRADGPDGDLLPLVYRHRTTLQDLFAGLLAYRLVVERRFARLYKPGPGVDPTRGEPTLSPRGYTYFALTVAALTGVGRQVLLSRLVTDVRAAAVEAGVAVTDDLPDRRALTSALRHLLSLGVITETEGTVAPWGTDGPAEALITIDTDLLGQLLAGPLLEATGPDHLIELAARPGPRGAEHAVRRKLVENPVVLQTDLPPDQVEWLRRNQRRESGLLERSFGLITETRLEGVAVTDPEDYLTDVLFPGSGTVARIALLALPELIADPDPELFADDVEPPEPRPDGRHPVTYGQVRMICAQLVEDYPAAWSRQATEDLDRLANDVLDLLVRMGLAVDDPDDGWLIAPTAHRWVPQPDDTPARNAPPPPPAEPEVPGWSLFDGEGEL</sequence>
<keyword evidence="3" id="KW-1185">Reference proteome</keyword>
<reference evidence="2 3" key="1">
    <citation type="submission" date="2018-08" db="EMBL/GenBank/DDBJ databases">
        <title>Genomic Encyclopedia of Archaeal and Bacterial Type Strains, Phase II (KMG-II): from individual species to whole genera.</title>
        <authorList>
            <person name="Goeker M."/>
        </authorList>
    </citation>
    <scope>NUCLEOTIDE SEQUENCE [LARGE SCALE GENOMIC DNA]</scope>
    <source>
        <strain evidence="2 3">DSM 45791</strain>
    </source>
</reference>
<dbReference type="EMBL" id="QUNO01000011">
    <property type="protein sequence ID" value="REH42058.1"/>
    <property type="molecule type" value="Genomic_DNA"/>
</dbReference>
<comment type="caution">
    <text evidence="2">The sequence shown here is derived from an EMBL/GenBank/DDBJ whole genome shotgun (WGS) entry which is preliminary data.</text>
</comment>
<dbReference type="RefSeq" id="WP_116178054.1">
    <property type="nucleotide sequence ID" value="NZ_CP144375.1"/>
</dbReference>
<dbReference type="NCBIfam" id="TIGR02678">
    <property type="entry name" value="TIGR02678 family protein"/>
    <property type="match status" value="1"/>
</dbReference>
<dbReference type="Proteomes" id="UP000256269">
    <property type="component" value="Unassembled WGS sequence"/>
</dbReference>
<evidence type="ECO:0000313" key="2">
    <source>
        <dbReference type="EMBL" id="REH42058.1"/>
    </source>
</evidence>
<gene>
    <name evidence="2" type="ORF">BCF44_111363</name>
</gene>
<dbReference type="OrthoDB" id="188354at2"/>
<organism evidence="2 3">
    <name type="scientific">Kutzneria buriramensis</name>
    <dbReference type="NCBI Taxonomy" id="1045776"/>
    <lineage>
        <taxon>Bacteria</taxon>
        <taxon>Bacillati</taxon>
        <taxon>Actinomycetota</taxon>
        <taxon>Actinomycetes</taxon>
        <taxon>Pseudonocardiales</taxon>
        <taxon>Pseudonocardiaceae</taxon>
        <taxon>Kutzneria</taxon>
    </lineage>
</organism>
<protein>
    <submittedName>
        <fullName evidence="2">Uncharacterized protein (TIGR02678 family)</fullName>
    </submittedName>
</protein>
<evidence type="ECO:0000256" key="1">
    <source>
        <dbReference type="SAM" id="MobiDB-lite"/>
    </source>
</evidence>
<feature type="compositionally biased region" description="Pro residues" evidence="1">
    <location>
        <begin position="390"/>
        <end position="399"/>
    </location>
</feature>
<accession>A0A3E0HCA3</accession>
<proteinExistence type="predicted"/>
<feature type="region of interest" description="Disordered" evidence="1">
    <location>
        <begin position="378"/>
        <end position="413"/>
    </location>
</feature>
<dbReference type="Pfam" id="PF09661">
    <property type="entry name" value="DUF2398"/>
    <property type="match status" value="1"/>
</dbReference>
<dbReference type="InterPro" id="IPR013494">
    <property type="entry name" value="CHP02678"/>
</dbReference>
<name>A0A3E0HCA3_9PSEU</name>